<proteinExistence type="predicted"/>
<keyword evidence="3" id="KW-0865">Zymogen</keyword>
<dbReference type="Pfam" id="PF01019">
    <property type="entry name" value="G_glu_transpept"/>
    <property type="match status" value="1"/>
</dbReference>
<accession>A0A0F9UF90</accession>
<dbReference type="GO" id="GO:0016740">
    <property type="term" value="F:transferase activity"/>
    <property type="evidence" value="ECO:0007669"/>
    <property type="project" value="UniProtKB-KW"/>
</dbReference>
<dbReference type="PANTHER" id="PTHR43199">
    <property type="entry name" value="GLUTATHIONE HYDROLASE"/>
    <property type="match status" value="1"/>
</dbReference>
<comment type="caution">
    <text evidence="4">The sequence shown here is derived from an EMBL/GenBank/DDBJ whole genome shotgun (WGS) entry which is preliminary data.</text>
</comment>
<dbReference type="PRINTS" id="PR01210">
    <property type="entry name" value="GGTRANSPTASE"/>
</dbReference>
<evidence type="ECO:0000256" key="1">
    <source>
        <dbReference type="ARBA" id="ARBA00022679"/>
    </source>
</evidence>
<dbReference type="Gene3D" id="3.60.20.40">
    <property type="match status" value="1"/>
</dbReference>
<keyword evidence="2" id="KW-0378">Hydrolase</keyword>
<dbReference type="EMBL" id="LAZR01000111">
    <property type="protein sequence ID" value="KKN90319.1"/>
    <property type="molecule type" value="Genomic_DNA"/>
</dbReference>
<keyword evidence="1" id="KW-0808">Transferase</keyword>
<dbReference type="PANTHER" id="PTHR43199:SF1">
    <property type="entry name" value="GLUTATHIONE HYDROLASE PROENZYME"/>
    <property type="match status" value="1"/>
</dbReference>
<evidence type="ECO:0008006" key="5">
    <source>
        <dbReference type="Google" id="ProtNLM"/>
    </source>
</evidence>
<dbReference type="GO" id="GO:0016787">
    <property type="term" value="F:hydrolase activity"/>
    <property type="evidence" value="ECO:0007669"/>
    <property type="project" value="UniProtKB-KW"/>
</dbReference>
<dbReference type="InterPro" id="IPR043137">
    <property type="entry name" value="GGT_ssub_C"/>
</dbReference>
<evidence type="ECO:0000256" key="2">
    <source>
        <dbReference type="ARBA" id="ARBA00022801"/>
    </source>
</evidence>
<evidence type="ECO:0000256" key="3">
    <source>
        <dbReference type="ARBA" id="ARBA00023145"/>
    </source>
</evidence>
<reference evidence="4" key="1">
    <citation type="journal article" date="2015" name="Nature">
        <title>Complex archaea that bridge the gap between prokaryotes and eukaryotes.</title>
        <authorList>
            <person name="Spang A."/>
            <person name="Saw J.H."/>
            <person name="Jorgensen S.L."/>
            <person name="Zaremba-Niedzwiedzka K."/>
            <person name="Martijn J."/>
            <person name="Lind A.E."/>
            <person name="van Eijk R."/>
            <person name="Schleper C."/>
            <person name="Guy L."/>
            <person name="Ettema T.J."/>
        </authorList>
    </citation>
    <scope>NUCLEOTIDE SEQUENCE</scope>
</reference>
<name>A0A0F9UF90_9ZZZZ</name>
<sequence>MTQQQNASWQITKPATRSRKGIVASQSRVAAQVGADVMAQGGNAVDAAIATSFALGAAEPWMSGMGGGGFMVVRMAGEKTAKVIEFGMKSPKGLDVADYPIVGGKASDLFPWPSVLDDRNVFGAKAIAIPGQVAGMGLAHEHFATKPWADLLAPAIKLADAGLPVDWYTQLILGGSAKDLAPFPASAETFLDEDGFPKSSGWTALGETTCDLSRLAASLRTVATDGPRAFYEGPLAQSIVADLQAAGGHHAAEDLAQYQATLVDAMHYAYRDHEVIATPTLTAGPTMRRALDLMTAWQPGTDTPDADAFIAYDRAIRQANQERYDTMGDTEHEPDPSCTTHFSVVDEAGNMVAVTQTLLSIFGSRMMLPQSGILMNNGIMWFDPEQGKPNSLGPNKRCLANMCPTLLHRADGSQFALGASGGRKIMPAVVELASLLLDYGMDLETAFHAPRTDMSLADVTIVDQALPPQVIATLKETLENVVTAPRTIFPYHFACPSAVGRKGDENTGATEVMSAWGDAISA</sequence>
<organism evidence="4">
    <name type="scientific">marine sediment metagenome</name>
    <dbReference type="NCBI Taxonomy" id="412755"/>
    <lineage>
        <taxon>unclassified sequences</taxon>
        <taxon>metagenomes</taxon>
        <taxon>ecological metagenomes</taxon>
    </lineage>
</organism>
<dbReference type="InterPro" id="IPR029055">
    <property type="entry name" value="Ntn_hydrolases_N"/>
</dbReference>
<gene>
    <name evidence="4" type="ORF">LCGC14_0229320</name>
</gene>
<protein>
    <recommendedName>
        <fullName evidence="5">Gamma-glutamyltransferase</fullName>
    </recommendedName>
</protein>
<dbReference type="AlphaFoldDB" id="A0A0F9UF90"/>
<dbReference type="SUPFAM" id="SSF56235">
    <property type="entry name" value="N-terminal nucleophile aminohydrolases (Ntn hydrolases)"/>
    <property type="match status" value="1"/>
</dbReference>
<evidence type="ECO:0000313" key="4">
    <source>
        <dbReference type="EMBL" id="KKN90319.1"/>
    </source>
</evidence>
<dbReference type="InterPro" id="IPR051792">
    <property type="entry name" value="GGT_bact"/>
</dbReference>